<evidence type="ECO:0000313" key="2">
    <source>
        <dbReference type="Proteomes" id="UP001143391"/>
    </source>
</evidence>
<dbReference type="InterPro" id="IPR011990">
    <property type="entry name" value="TPR-like_helical_dom_sf"/>
</dbReference>
<keyword evidence="2" id="KW-1185">Reference proteome</keyword>
<organism evidence="1 2">
    <name type="scientific">Marinobacter iranensis</name>
    <dbReference type="NCBI Taxonomy" id="2962607"/>
    <lineage>
        <taxon>Bacteria</taxon>
        <taxon>Pseudomonadati</taxon>
        <taxon>Pseudomonadota</taxon>
        <taxon>Gammaproteobacteria</taxon>
        <taxon>Pseudomonadales</taxon>
        <taxon>Marinobacteraceae</taxon>
        <taxon>Marinobacter</taxon>
    </lineage>
</organism>
<dbReference type="Pfam" id="PF08238">
    <property type="entry name" value="Sel1"/>
    <property type="match status" value="3"/>
</dbReference>
<dbReference type="PANTHER" id="PTHR11102">
    <property type="entry name" value="SEL-1-LIKE PROTEIN"/>
    <property type="match status" value="1"/>
</dbReference>
<dbReference type="InterPro" id="IPR006597">
    <property type="entry name" value="Sel1-like"/>
</dbReference>
<sequence length="162" mass="18155">MLNRFLGRVHRFIAASFDGNIEAICIRHLEKSASFGNSWAQNQLGVRYLRGAGVAKDLRKAVDLFKLAAEQNQVEGCLNLAWIYSDEEYSEKSLTESIRWYRVAIENGSPIAEYNLGLLYIDGIGVEKDYRKGFSLLKSASDKGLKEAIEAIQKVSEKGYGI</sequence>
<protein>
    <submittedName>
        <fullName evidence="1">Sel1 repeat family protein</fullName>
    </submittedName>
</protein>
<proteinExistence type="predicted"/>
<reference evidence="1" key="1">
    <citation type="submission" date="2022-07" db="EMBL/GenBank/DDBJ databases">
        <title>Marinobacter iranensis a new bacterium isolate from a hipersaline lake in Iran.</title>
        <authorList>
            <person name="Mohammad A.M.A."/>
            <person name="Cristina S.-P."/>
            <person name="Antonio V."/>
        </authorList>
    </citation>
    <scope>NUCLEOTIDE SEQUENCE</scope>
    <source>
        <strain evidence="1">71-i</strain>
    </source>
</reference>
<dbReference type="SUPFAM" id="SSF81901">
    <property type="entry name" value="HCP-like"/>
    <property type="match status" value="1"/>
</dbReference>
<dbReference type="PANTHER" id="PTHR11102:SF147">
    <property type="entry name" value="SEL1L ADAPTOR SUBUNIT OF ERAD E3 UBIQUITIN LIGASE"/>
    <property type="match status" value="1"/>
</dbReference>
<gene>
    <name evidence="1" type="ORF">NLU14_21185</name>
</gene>
<dbReference type="RefSeq" id="WP_275710365.1">
    <property type="nucleotide sequence ID" value="NZ_JANCMW010000025.1"/>
</dbReference>
<dbReference type="Proteomes" id="UP001143391">
    <property type="component" value="Unassembled WGS sequence"/>
</dbReference>
<dbReference type="EMBL" id="JANCMW010000025">
    <property type="protein sequence ID" value="MDF0752747.1"/>
    <property type="molecule type" value="Genomic_DNA"/>
</dbReference>
<accession>A0ABT5YGC6</accession>
<dbReference type="Gene3D" id="1.25.40.10">
    <property type="entry name" value="Tetratricopeptide repeat domain"/>
    <property type="match status" value="1"/>
</dbReference>
<dbReference type="SMART" id="SM00671">
    <property type="entry name" value="SEL1"/>
    <property type="match status" value="3"/>
</dbReference>
<dbReference type="InterPro" id="IPR050767">
    <property type="entry name" value="Sel1_AlgK"/>
</dbReference>
<name>A0ABT5YGC6_9GAMM</name>
<comment type="caution">
    <text evidence="1">The sequence shown here is derived from an EMBL/GenBank/DDBJ whole genome shotgun (WGS) entry which is preliminary data.</text>
</comment>
<evidence type="ECO:0000313" key="1">
    <source>
        <dbReference type="EMBL" id="MDF0752747.1"/>
    </source>
</evidence>